<comment type="caution">
    <text evidence="2">The sequence shown here is derived from an EMBL/GenBank/DDBJ whole genome shotgun (WGS) entry which is preliminary data.</text>
</comment>
<evidence type="ECO:0000313" key="2">
    <source>
        <dbReference type="EMBL" id="KAF6067120.1"/>
    </source>
</evidence>
<organism evidence="2 3">
    <name type="scientific">Candida albicans</name>
    <name type="common">Yeast</name>
    <dbReference type="NCBI Taxonomy" id="5476"/>
    <lineage>
        <taxon>Eukaryota</taxon>
        <taxon>Fungi</taxon>
        <taxon>Dikarya</taxon>
        <taxon>Ascomycota</taxon>
        <taxon>Saccharomycotina</taxon>
        <taxon>Pichiomycetes</taxon>
        <taxon>Debaryomycetaceae</taxon>
        <taxon>Candida/Lodderomyces clade</taxon>
        <taxon>Candida</taxon>
    </lineage>
</organism>
<dbReference type="Proteomes" id="UP000536275">
    <property type="component" value="Unassembled WGS sequence"/>
</dbReference>
<protein>
    <submittedName>
        <fullName evidence="2">Uncharacterized protein</fullName>
    </submittedName>
</protein>
<feature type="chain" id="PRO_5034921533" evidence="1">
    <location>
        <begin position="21"/>
        <end position="196"/>
    </location>
</feature>
<dbReference type="EMBL" id="JABWAD010000055">
    <property type="protein sequence ID" value="KAF6067120.1"/>
    <property type="molecule type" value="Genomic_DNA"/>
</dbReference>
<gene>
    <name evidence="2" type="ORF">FOB64_004547</name>
</gene>
<evidence type="ECO:0000313" key="3">
    <source>
        <dbReference type="Proteomes" id="UP000536275"/>
    </source>
</evidence>
<keyword evidence="1" id="KW-0732">Signal</keyword>
<evidence type="ECO:0000256" key="1">
    <source>
        <dbReference type="SAM" id="SignalP"/>
    </source>
</evidence>
<dbReference type="AlphaFoldDB" id="A0A8H6BW05"/>
<proteinExistence type="predicted"/>
<accession>A0A8H6BW05</accession>
<feature type="signal peptide" evidence="1">
    <location>
        <begin position="1"/>
        <end position="20"/>
    </location>
</feature>
<name>A0A8H6BW05_CANAX</name>
<sequence>MKFTNLICSSILLIIPTVMADDASSDTTIINTITITKTLYTPEESSSLLSVQLESEASVASVASAASEAAASAASIASVASEASAASLASELSALAKVTEVKADVINNYNATINSTLSSSTIAPKISSSSSSSSKKHESITSVITSSTKDNASAAVTTKTGSTTSKAGAAAMAGPVPILTNSIFTAGLLALAAVLL</sequence>
<reference evidence="2 3" key="1">
    <citation type="submission" date="2020-03" db="EMBL/GenBank/DDBJ databases">
        <title>FDA dAtabase for Regulatory Grade micrObial Sequences (FDA-ARGOS): Supporting development and validation of Infectious Disease Dx tests.</title>
        <authorList>
            <person name="Campos J."/>
            <person name="Goldberg B."/>
            <person name="Tallon L."/>
            <person name="Sadzewicz L."/>
            <person name="Vavikolanu K."/>
            <person name="Mehta A."/>
            <person name="Aluvathingal J."/>
            <person name="Nadendla S."/>
            <person name="Nandy P."/>
            <person name="Geyer C."/>
            <person name="Yan Y."/>
            <person name="Sichtig H."/>
        </authorList>
    </citation>
    <scope>NUCLEOTIDE SEQUENCE [LARGE SCALE GENOMIC DNA]</scope>
    <source>
        <strain evidence="2 3">FDAARGOS_656</strain>
    </source>
</reference>